<evidence type="ECO:0000313" key="2">
    <source>
        <dbReference type="Proteomes" id="UP001209083"/>
    </source>
</evidence>
<protein>
    <submittedName>
        <fullName evidence="1">DUF5677 domain-containing protein</fullName>
    </submittedName>
</protein>
<dbReference type="Proteomes" id="UP001209083">
    <property type="component" value="Chromosome"/>
</dbReference>
<dbReference type="EMBL" id="CP090958">
    <property type="protein sequence ID" value="WGW10643.1"/>
    <property type="molecule type" value="Genomic_DNA"/>
</dbReference>
<reference evidence="1 2" key="1">
    <citation type="submission" date="2023-05" db="EMBL/GenBank/DDBJ databases">
        <title>Lithophilousrod everest ZFBP1038 complete genpme.</title>
        <authorList>
            <person name="Tian M."/>
        </authorList>
    </citation>
    <scope>NUCLEOTIDE SEQUENCE [LARGE SCALE GENOMIC DNA]</scope>
    <source>
        <strain evidence="1 2">ZFBP1038</strain>
    </source>
</reference>
<evidence type="ECO:0000313" key="1">
    <source>
        <dbReference type="EMBL" id="WGW10643.1"/>
    </source>
</evidence>
<dbReference type="InterPro" id="IPR043733">
    <property type="entry name" value="DUF5677"/>
</dbReference>
<gene>
    <name evidence="1" type="ORF">LWF01_10900</name>
</gene>
<proteinExistence type="predicted"/>
<sequence>MSESEEKVSAEAAEHAIEAVSGFATRIGRSWRDPAGLLDLIDDALVGMEDLLSELGDRSRREFMDVPDLIQRDVGHLPLFEAATLSHAATYLAGSIWKPCVPEHARYLFAGLATRAVSTVREIAILLDHGYQLGAKSRWRTLSEILVVARVIAMGDRYTATRYREHRWIVLAMERRKTGQTAWTGDLPSPEVMRRRLVRRFGAEYSGLYGWAARVTARRLGIGKPGWKDLQALAGVHEHAWRVHDAHHAVHGADALGLLGIIDAGSGHFHAGASGQGVLEVARDTTRLFRQALSAIFEMCLKYSDERKPQILQGIVEAHLFNLEQRLNWKVISTDTHAREEYLTKMNDWFGGVAESSNQQDDVDFL</sequence>
<accession>A0ABY8QNU8</accession>
<dbReference type="Pfam" id="PF18928">
    <property type="entry name" value="DUF5677"/>
    <property type="match status" value="1"/>
</dbReference>
<keyword evidence="2" id="KW-1185">Reference proteome</keyword>
<organism evidence="1 2">
    <name type="scientific">Saxibacter everestensis</name>
    <dbReference type="NCBI Taxonomy" id="2909229"/>
    <lineage>
        <taxon>Bacteria</taxon>
        <taxon>Bacillati</taxon>
        <taxon>Actinomycetota</taxon>
        <taxon>Actinomycetes</taxon>
        <taxon>Micrococcales</taxon>
        <taxon>Brevibacteriaceae</taxon>
        <taxon>Saxibacter</taxon>
    </lineage>
</organism>
<name>A0ABY8QNU8_9MICO</name>
<dbReference type="RefSeq" id="WP_349637423.1">
    <property type="nucleotide sequence ID" value="NZ_CP090958.1"/>
</dbReference>